<protein>
    <submittedName>
        <fullName evidence="2">RCG50967</fullName>
    </submittedName>
</protein>
<evidence type="ECO:0000256" key="1">
    <source>
        <dbReference type="SAM" id="MobiDB-lite"/>
    </source>
</evidence>
<gene>
    <name evidence="2" type="ORF">rCG_50967</name>
</gene>
<dbReference type="EMBL" id="CH474048">
    <property type="protein sequence ID" value="EDL75719.1"/>
    <property type="molecule type" value="Genomic_DNA"/>
</dbReference>
<feature type="compositionally biased region" description="Basic residues" evidence="1">
    <location>
        <begin position="1"/>
        <end position="10"/>
    </location>
</feature>
<evidence type="ECO:0000313" key="3">
    <source>
        <dbReference type="Proteomes" id="UP000234681"/>
    </source>
</evidence>
<name>A6KGE6_RAT</name>
<reference evidence="2 3" key="1">
    <citation type="submission" date="2005-09" db="EMBL/GenBank/DDBJ databases">
        <authorList>
            <person name="Mural R.J."/>
            <person name="Li P.W."/>
            <person name="Adams M.D."/>
            <person name="Amanatides P.G."/>
            <person name="Baden-Tillson H."/>
            <person name="Barnstead M."/>
            <person name="Chin S.H."/>
            <person name="Dew I."/>
            <person name="Evans C.A."/>
            <person name="Ferriera S."/>
            <person name="Flanigan M."/>
            <person name="Fosler C."/>
            <person name="Glodek A."/>
            <person name="Gu Z."/>
            <person name="Holt R.A."/>
            <person name="Jennings D."/>
            <person name="Kraft C.L."/>
            <person name="Lu F."/>
            <person name="Nguyen T."/>
            <person name="Nusskern D.R."/>
            <person name="Pfannkoch C.M."/>
            <person name="Sitter C."/>
            <person name="Sutton G.G."/>
            <person name="Venter J.C."/>
            <person name="Wang Z."/>
            <person name="Woodage T."/>
            <person name="Zheng X.H."/>
            <person name="Zhong F."/>
        </authorList>
    </citation>
    <scope>NUCLEOTIDE SEQUENCE [LARGE SCALE GENOMIC DNA]</scope>
    <source>
        <strain>BN</strain>
        <strain evidence="3">Sprague-Dawley</strain>
    </source>
</reference>
<evidence type="ECO:0000313" key="2">
    <source>
        <dbReference type="EMBL" id="EDL75719.1"/>
    </source>
</evidence>
<accession>A6KGE6</accession>
<dbReference type="Proteomes" id="UP000234681">
    <property type="component" value="Chromosome 2"/>
</dbReference>
<dbReference type="AlphaFoldDB" id="A6KGE6"/>
<organism evidence="2 3">
    <name type="scientific">Rattus norvegicus</name>
    <name type="common">Rat</name>
    <dbReference type="NCBI Taxonomy" id="10116"/>
    <lineage>
        <taxon>Eukaryota</taxon>
        <taxon>Metazoa</taxon>
        <taxon>Chordata</taxon>
        <taxon>Craniata</taxon>
        <taxon>Vertebrata</taxon>
        <taxon>Euteleostomi</taxon>
        <taxon>Mammalia</taxon>
        <taxon>Eutheria</taxon>
        <taxon>Euarchontoglires</taxon>
        <taxon>Glires</taxon>
        <taxon>Rodentia</taxon>
        <taxon>Myomorpha</taxon>
        <taxon>Muroidea</taxon>
        <taxon>Muridae</taxon>
        <taxon>Murinae</taxon>
        <taxon>Rattus</taxon>
    </lineage>
</organism>
<proteinExistence type="predicted"/>
<feature type="region of interest" description="Disordered" evidence="1">
    <location>
        <begin position="1"/>
        <end position="20"/>
    </location>
</feature>
<sequence>MKIKCPRGARARSQVQCRNPVRPSLRPSECIFDRGHRFSLQHH</sequence>